<keyword evidence="2" id="KW-1185">Reference proteome</keyword>
<comment type="caution">
    <text evidence="1">The sequence shown here is derived from an EMBL/GenBank/DDBJ whole genome shotgun (WGS) entry which is preliminary data.</text>
</comment>
<proteinExistence type="predicted"/>
<name>A0A1S1Q3Y0_9ACTN</name>
<accession>A0A1S1Q3Y0</accession>
<protein>
    <submittedName>
        <fullName evidence="1">Uncharacterized protein</fullName>
    </submittedName>
</protein>
<dbReference type="RefSeq" id="WP_071091717.1">
    <property type="nucleotide sequence ID" value="NZ_MBLM01000173.1"/>
</dbReference>
<dbReference type="AlphaFoldDB" id="A0A1S1Q3Y0"/>
<gene>
    <name evidence="1" type="ORF">CC117_30090</name>
</gene>
<evidence type="ECO:0000313" key="1">
    <source>
        <dbReference type="EMBL" id="OHV28670.1"/>
    </source>
</evidence>
<dbReference type="Proteomes" id="UP000179627">
    <property type="component" value="Unassembled WGS sequence"/>
</dbReference>
<dbReference type="EMBL" id="MBLM01000173">
    <property type="protein sequence ID" value="OHV28670.1"/>
    <property type="molecule type" value="Genomic_DNA"/>
</dbReference>
<organism evidence="1 2">
    <name type="scientific">Parafrankia colletiae</name>
    <dbReference type="NCBI Taxonomy" id="573497"/>
    <lineage>
        <taxon>Bacteria</taxon>
        <taxon>Bacillati</taxon>
        <taxon>Actinomycetota</taxon>
        <taxon>Actinomycetes</taxon>
        <taxon>Frankiales</taxon>
        <taxon>Frankiaceae</taxon>
        <taxon>Parafrankia</taxon>
    </lineage>
</organism>
<sequence>MAGRAGMPAELRTPTDVEIDAARSQIDQLVGGGYAGACGAFSAVALGQGRARDPRPTYR</sequence>
<evidence type="ECO:0000313" key="2">
    <source>
        <dbReference type="Proteomes" id="UP000179627"/>
    </source>
</evidence>
<reference evidence="2" key="1">
    <citation type="submission" date="2016-07" db="EMBL/GenBank/DDBJ databases">
        <title>Sequence Frankia sp. strain CcI1.17.</title>
        <authorList>
            <person name="Ghodhbane-Gtari F."/>
            <person name="Swanson E."/>
            <person name="Gueddou A."/>
            <person name="Morris K."/>
            <person name="Hezbri K."/>
            <person name="Ktari A."/>
            <person name="Nouioui I."/>
            <person name="Abebe-Akele F."/>
            <person name="Simpson S."/>
            <person name="Thomas K."/>
            <person name="Gtari M."/>
            <person name="Tisa L.S."/>
            <person name="Hurst S."/>
        </authorList>
    </citation>
    <scope>NUCLEOTIDE SEQUENCE [LARGE SCALE GENOMIC DNA]</scope>
    <source>
        <strain evidence="2">Cc1.17</strain>
    </source>
</reference>